<reference evidence="2 3" key="1">
    <citation type="submission" date="2019-03" db="EMBL/GenBank/DDBJ databases">
        <title>Genomic analyses of the natural microbiome of Caenorhabditis elegans.</title>
        <authorList>
            <person name="Samuel B."/>
        </authorList>
    </citation>
    <scope>NUCLEOTIDE SEQUENCE [LARGE SCALE GENOMIC DNA]</scope>
    <source>
        <strain evidence="2 3">JUb65</strain>
    </source>
</reference>
<organism evidence="2 3">
    <name type="scientific">Curtobacterium flaccumfaciens</name>
    <dbReference type="NCBI Taxonomy" id="2035"/>
    <lineage>
        <taxon>Bacteria</taxon>
        <taxon>Bacillati</taxon>
        <taxon>Actinomycetota</taxon>
        <taxon>Actinomycetes</taxon>
        <taxon>Micrococcales</taxon>
        <taxon>Microbacteriaceae</taxon>
        <taxon>Curtobacterium</taxon>
    </lineage>
</organism>
<dbReference type="RefSeq" id="WP_347813187.1">
    <property type="nucleotide sequence ID" value="NZ_SNVW01000007.1"/>
</dbReference>
<dbReference type="SUPFAM" id="SSF53474">
    <property type="entry name" value="alpha/beta-Hydrolases"/>
    <property type="match status" value="1"/>
</dbReference>
<feature type="region of interest" description="Disordered" evidence="1">
    <location>
        <begin position="240"/>
        <end position="265"/>
    </location>
</feature>
<protein>
    <recommendedName>
        <fullName evidence="4">Alpha/beta hydrolase</fullName>
    </recommendedName>
</protein>
<dbReference type="Proteomes" id="UP000295764">
    <property type="component" value="Unassembled WGS sequence"/>
</dbReference>
<evidence type="ECO:0008006" key="4">
    <source>
        <dbReference type="Google" id="ProtNLM"/>
    </source>
</evidence>
<dbReference type="EMBL" id="SNVW01000007">
    <property type="protein sequence ID" value="TDN43695.1"/>
    <property type="molecule type" value="Genomic_DNA"/>
</dbReference>
<dbReference type="PANTHER" id="PTHR37946">
    <property type="entry name" value="SLL1969 PROTEIN"/>
    <property type="match status" value="1"/>
</dbReference>
<dbReference type="InterPro" id="IPR029058">
    <property type="entry name" value="AB_hydrolase_fold"/>
</dbReference>
<feature type="compositionally biased region" description="Low complexity" evidence="1">
    <location>
        <begin position="250"/>
        <end position="265"/>
    </location>
</feature>
<dbReference type="AlphaFoldDB" id="A0A4R6DG80"/>
<comment type="caution">
    <text evidence="2">The sequence shown here is derived from an EMBL/GenBank/DDBJ whole genome shotgun (WGS) entry which is preliminary data.</text>
</comment>
<dbReference type="Gene3D" id="3.40.50.1820">
    <property type="entry name" value="alpha/beta hydrolase"/>
    <property type="match status" value="1"/>
</dbReference>
<dbReference type="STRING" id="2035.RU06_13675"/>
<proteinExistence type="predicted"/>
<evidence type="ECO:0000256" key="1">
    <source>
        <dbReference type="SAM" id="MobiDB-lite"/>
    </source>
</evidence>
<evidence type="ECO:0000313" key="2">
    <source>
        <dbReference type="EMBL" id="TDN43695.1"/>
    </source>
</evidence>
<dbReference type="PANTHER" id="PTHR37946:SF1">
    <property type="entry name" value="SLL1969 PROTEIN"/>
    <property type="match status" value="1"/>
</dbReference>
<accession>A0A4R6DG80</accession>
<evidence type="ECO:0000313" key="3">
    <source>
        <dbReference type="Proteomes" id="UP000295764"/>
    </source>
</evidence>
<name>A0A4R6DG80_9MICO</name>
<sequence>MTEATTSGAGPTRTGRTAPPVRISLVRRGWWAALDWWYAARWQLRSFGPTTADDYRTGDGQPVVVVPGVYETWHFMRPLMDALHDRGHPVHVLPVLRHNLRPVPESAQEVLAYLEEHDLRDVLLVAHSKGGLIGKYAMARLDDHGRIDRMVAVSTPFAGSGYARLAPVRHLRAFRAADPVLSGLARELDANTRITSVFGVFDTLIPEGSALAGATNVRVPVGGHFRILGDARTREAVLAAADGGPGGPGAADSSGGPGAAARDSA</sequence>
<gene>
    <name evidence="2" type="ORF">EDF64_107123</name>
</gene>